<keyword evidence="3" id="KW-1185">Reference proteome</keyword>
<evidence type="ECO:0000256" key="1">
    <source>
        <dbReference type="SAM" id="MobiDB-lite"/>
    </source>
</evidence>
<dbReference type="AlphaFoldDB" id="A0A9D3Y0Z2"/>
<gene>
    <name evidence="2" type="ORF">DPMN_192397</name>
</gene>
<accession>A0A9D3Y0Z2</accession>
<feature type="region of interest" description="Disordered" evidence="1">
    <location>
        <begin position="1"/>
        <end position="33"/>
    </location>
</feature>
<reference evidence="2" key="2">
    <citation type="submission" date="2020-11" db="EMBL/GenBank/DDBJ databases">
        <authorList>
            <person name="McCartney M.A."/>
            <person name="Auch B."/>
            <person name="Kono T."/>
            <person name="Mallez S."/>
            <person name="Becker A."/>
            <person name="Gohl D.M."/>
            <person name="Silverstein K.A.T."/>
            <person name="Koren S."/>
            <person name="Bechman K.B."/>
            <person name="Herman A."/>
            <person name="Abrahante J.E."/>
            <person name="Garbe J."/>
        </authorList>
    </citation>
    <scope>NUCLEOTIDE SEQUENCE</scope>
    <source>
        <strain evidence="2">Duluth1</strain>
        <tissue evidence="2">Whole animal</tissue>
    </source>
</reference>
<protein>
    <submittedName>
        <fullName evidence="2">Uncharacterized protein</fullName>
    </submittedName>
</protein>
<reference evidence="2" key="1">
    <citation type="journal article" date="2019" name="bioRxiv">
        <title>The Genome of the Zebra Mussel, Dreissena polymorpha: A Resource for Invasive Species Research.</title>
        <authorList>
            <person name="McCartney M.A."/>
            <person name="Auch B."/>
            <person name="Kono T."/>
            <person name="Mallez S."/>
            <person name="Zhang Y."/>
            <person name="Obille A."/>
            <person name="Becker A."/>
            <person name="Abrahante J.E."/>
            <person name="Garbe J."/>
            <person name="Badalamenti J.P."/>
            <person name="Herman A."/>
            <person name="Mangelson H."/>
            <person name="Liachko I."/>
            <person name="Sullivan S."/>
            <person name="Sone E.D."/>
            <person name="Koren S."/>
            <person name="Silverstein K.A.T."/>
            <person name="Beckman K.B."/>
            <person name="Gohl D.M."/>
        </authorList>
    </citation>
    <scope>NUCLEOTIDE SEQUENCE</scope>
    <source>
        <strain evidence="2">Duluth1</strain>
        <tissue evidence="2">Whole animal</tissue>
    </source>
</reference>
<evidence type="ECO:0000313" key="2">
    <source>
        <dbReference type="EMBL" id="KAH3689986.1"/>
    </source>
</evidence>
<dbReference type="Proteomes" id="UP000828390">
    <property type="component" value="Unassembled WGS sequence"/>
</dbReference>
<proteinExistence type="predicted"/>
<organism evidence="2 3">
    <name type="scientific">Dreissena polymorpha</name>
    <name type="common">Zebra mussel</name>
    <name type="synonym">Mytilus polymorpha</name>
    <dbReference type="NCBI Taxonomy" id="45954"/>
    <lineage>
        <taxon>Eukaryota</taxon>
        <taxon>Metazoa</taxon>
        <taxon>Spiralia</taxon>
        <taxon>Lophotrochozoa</taxon>
        <taxon>Mollusca</taxon>
        <taxon>Bivalvia</taxon>
        <taxon>Autobranchia</taxon>
        <taxon>Heteroconchia</taxon>
        <taxon>Euheterodonta</taxon>
        <taxon>Imparidentia</taxon>
        <taxon>Neoheterodontei</taxon>
        <taxon>Myida</taxon>
        <taxon>Dreissenoidea</taxon>
        <taxon>Dreissenidae</taxon>
        <taxon>Dreissena</taxon>
    </lineage>
</organism>
<name>A0A9D3Y0Z2_DREPO</name>
<dbReference type="EMBL" id="JAIWYP010000085">
    <property type="protein sequence ID" value="KAH3689986.1"/>
    <property type="molecule type" value="Genomic_DNA"/>
</dbReference>
<comment type="caution">
    <text evidence="2">The sequence shown here is derived from an EMBL/GenBank/DDBJ whole genome shotgun (WGS) entry which is preliminary data.</text>
</comment>
<feature type="compositionally biased region" description="Basic and acidic residues" evidence="1">
    <location>
        <begin position="8"/>
        <end position="33"/>
    </location>
</feature>
<evidence type="ECO:0000313" key="3">
    <source>
        <dbReference type="Proteomes" id="UP000828390"/>
    </source>
</evidence>
<sequence>MKPTGPQQKRDGNRERERERERGGEREIERERYDKEKERDLSSIVGSIFCTLQIFKLGLYSIGTKVLTKFHEDLPINVTMKTAPPPHTHTGAMFFKKRDFFLIQPRYINYPTKLFEYWTVNVTSRGLTRFYYSYLRKIYRWRILF</sequence>